<proteinExistence type="predicted"/>
<gene>
    <name evidence="1" type="ORF">HMPREF9555_01498</name>
</gene>
<dbReference type="AlphaFoldDB" id="E7N3C3"/>
<dbReference type="Proteomes" id="UP000004633">
    <property type="component" value="Unassembled WGS sequence"/>
</dbReference>
<dbReference type="EMBL" id="AECV01000028">
    <property type="protein sequence ID" value="EFW29321.1"/>
    <property type="molecule type" value="Genomic_DNA"/>
</dbReference>
<organism evidence="1 2">
    <name type="scientific">Selenomonas artemidis F0399</name>
    <dbReference type="NCBI Taxonomy" id="749551"/>
    <lineage>
        <taxon>Bacteria</taxon>
        <taxon>Bacillati</taxon>
        <taxon>Bacillota</taxon>
        <taxon>Negativicutes</taxon>
        <taxon>Selenomonadales</taxon>
        <taxon>Selenomonadaceae</taxon>
        <taxon>Selenomonas</taxon>
    </lineage>
</organism>
<name>E7N3C3_9FIRM</name>
<keyword evidence="2" id="KW-1185">Reference proteome</keyword>
<protein>
    <submittedName>
        <fullName evidence="1">Uncharacterized protein</fullName>
    </submittedName>
</protein>
<evidence type="ECO:0000313" key="1">
    <source>
        <dbReference type="EMBL" id="EFW29321.1"/>
    </source>
</evidence>
<sequence>MRNSLIYEPESLHKSGIEDCLHCGDIFGGALFHAMQNGIVRMILQE</sequence>
<comment type="caution">
    <text evidence="1">The sequence shown here is derived from an EMBL/GenBank/DDBJ whole genome shotgun (WGS) entry which is preliminary data.</text>
</comment>
<evidence type="ECO:0000313" key="2">
    <source>
        <dbReference type="Proteomes" id="UP000004633"/>
    </source>
</evidence>
<accession>E7N3C3</accession>
<dbReference type="HOGENOM" id="CLU_3188880_0_0_9"/>
<reference evidence="1 2" key="1">
    <citation type="submission" date="2010-08" db="EMBL/GenBank/DDBJ databases">
        <authorList>
            <person name="Weinstock G."/>
            <person name="Sodergren E."/>
            <person name="Clifton S."/>
            <person name="Fulton L."/>
            <person name="Fulton B."/>
            <person name="Courtney L."/>
            <person name="Fronick C."/>
            <person name="Harrison M."/>
            <person name="Strong C."/>
            <person name="Farmer C."/>
            <person name="Delahaunty K."/>
            <person name="Markovic C."/>
            <person name="Hall O."/>
            <person name="Minx P."/>
            <person name="Tomlinson C."/>
            <person name="Mitreva M."/>
            <person name="Hou S."/>
            <person name="Chen J."/>
            <person name="Wollam A."/>
            <person name="Pepin K.H."/>
            <person name="Johnson M."/>
            <person name="Bhonagiri V."/>
            <person name="Zhang X."/>
            <person name="Suruliraj S."/>
            <person name="Warren W."/>
            <person name="Chinwalla A."/>
            <person name="Mardis E.R."/>
            <person name="Wilson R.K."/>
        </authorList>
    </citation>
    <scope>NUCLEOTIDE SEQUENCE [LARGE SCALE GENOMIC DNA]</scope>
    <source>
        <strain evidence="1 2">F0399</strain>
    </source>
</reference>